<comment type="similarity">
    <text evidence="11">Belongs to the SEDS family. MrdB/RodA subfamily.</text>
</comment>
<dbReference type="Proteomes" id="UP000220034">
    <property type="component" value="Unassembled WGS sequence"/>
</dbReference>
<proteinExistence type="inferred from homology"/>
<keyword evidence="3 11" id="KW-0328">Glycosyltransferase</keyword>
<feature type="transmembrane region" description="Helical" evidence="11">
    <location>
        <begin position="81"/>
        <end position="100"/>
    </location>
</feature>
<dbReference type="EMBL" id="OCTN01000001">
    <property type="protein sequence ID" value="SOH93043.1"/>
    <property type="molecule type" value="Genomic_DNA"/>
</dbReference>
<evidence type="ECO:0000256" key="1">
    <source>
        <dbReference type="ARBA" id="ARBA00004141"/>
    </source>
</evidence>
<comment type="pathway">
    <text evidence="11">Cell wall biogenesis; peptidoglycan biosynthesis.</text>
</comment>
<evidence type="ECO:0000256" key="3">
    <source>
        <dbReference type="ARBA" id="ARBA00022676"/>
    </source>
</evidence>
<dbReference type="GO" id="GO:0051301">
    <property type="term" value="P:cell division"/>
    <property type="evidence" value="ECO:0007669"/>
    <property type="project" value="InterPro"/>
</dbReference>
<gene>
    <name evidence="11" type="primary">mrdB</name>
    <name evidence="11" type="synonym">rodA</name>
    <name evidence="12" type="ORF">SAMN06273572_101897</name>
</gene>
<evidence type="ECO:0000256" key="2">
    <source>
        <dbReference type="ARBA" id="ARBA00022475"/>
    </source>
</evidence>
<evidence type="ECO:0000256" key="9">
    <source>
        <dbReference type="ARBA" id="ARBA00023136"/>
    </source>
</evidence>
<name>A0A2C9CP94_9RHOB</name>
<dbReference type="GO" id="GO:0015648">
    <property type="term" value="F:lipid-linked peptidoglycan transporter activity"/>
    <property type="evidence" value="ECO:0007669"/>
    <property type="project" value="TreeGrafter"/>
</dbReference>
<evidence type="ECO:0000256" key="8">
    <source>
        <dbReference type="ARBA" id="ARBA00022989"/>
    </source>
</evidence>
<dbReference type="GO" id="GO:0005886">
    <property type="term" value="C:plasma membrane"/>
    <property type="evidence" value="ECO:0007669"/>
    <property type="project" value="UniProtKB-SubCell"/>
</dbReference>
<evidence type="ECO:0000313" key="12">
    <source>
        <dbReference type="EMBL" id="SOH93043.1"/>
    </source>
</evidence>
<evidence type="ECO:0000313" key="13">
    <source>
        <dbReference type="Proteomes" id="UP000220034"/>
    </source>
</evidence>
<evidence type="ECO:0000256" key="6">
    <source>
        <dbReference type="ARBA" id="ARBA00022960"/>
    </source>
</evidence>
<comment type="function">
    <text evidence="11">Peptidoglycan polymerase that is essential for cell wall elongation.</text>
</comment>
<feature type="transmembrane region" description="Helical" evidence="11">
    <location>
        <begin position="323"/>
        <end position="347"/>
    </location>
</feature>
<dbReference type="GO" id="GO:0008955">
    <property type="term" value="F:peptidoglycan glycosyltransferase activity"/>
    <property type="evidence" value="ECO:0007669"/>
    <property type="project" value="UniProtKB-UniRule"/>
</dbReference>
<keyword evidence="6 11" id="KW-0133">Cell shape</keyword>
<keyword evidence="9 11" id="KW-0472">Membrane</keyword>
<evidence type="ECO:0000256" key="11">
    <source>
        <dbReference type="HAMAP-Rule" id="MF_02079"/>
    </source>
</evidence>
<evidence type="ECO:0000256" key="5">
    <source>
        <dbReference type="ARBA" id="ARBA00022692"/>
    </source>
</evidence>
<dbReference type="AlphaFoldDB" id="A0A2C9CP94"/>
<feature type="transmembrane region" description="Helical" evidence="11">
    <location>
        <begin position="22"/>
        <end position="45"/>
    </location>
</feature>
<dbReference type="InterPro" id="IPR011923">
    <property type="entry name" value="RodA/MrdB"/>
</dbReference>
<dbReference type="GO" id="GO:0071555">
    <property type="term" value="P:cell wall organization"/>
    <property type="evidence" value="ECO:0007669"/>
    <property type="project" value="UniProtKB-KW"/>
</dbReference>
<dbReference type="HAMAP" id="MF_02079">
    <property type="entry name" value="PGT_RodA"/>
    <property type="match status" value="1"/>
</dbReference>
<keyword evidence="2 11" id="KW-1003">Cell membrane</keyword>
<keyword evidence="7 11" id="KW-0573">Peptidoglycan synthesis</keyword>
<evidence type="ECO:0000256" key="7">
    <source>
        <dbReference type="ARBA" id="ARBA00022984"/>
    </source>
</evidence>
<keyword evidence="13" id="KW-1185">Reference proteome</keyword>
<keyword evidence="4 11" id="KW-0808">Transferase</keyword>
<organism evidence="12 13">
    <name type="scientific">Pontivivens marinum</name>
    <dbReference type="NCBI Taxonomy" id="1690039"/>
    <lineage>
        <taxon>Bacteria</taxon>
        <taxon>Pseudomonadati</taxon>
        <taxon>Pseudomonadota</taxon>
        <taxon>Alphaproteobacteria</taxon>
        <taxon>Rhodobacterales</taxon>
        <taxon>Paracoccaceae</taxon>
        <taxon>Pontivivens</taxon>
    </lineage>
</organism>
<accession>A0A2C9CP94</accession>
<dbReference type="EC" id="2.4.99.28" evidence="11"/>
<feature type="transmembrane region" description="Helical" evidence="11">
    <location>
        <begin position="287"/>
        <end position="311"/>
    </location>
</feature>
<feature type="transmembrane region" description="Helical" evidence="11">
    <location>
        <begin position="353"/>
        <end position="371"/>
    </location>
</feature>
<feature type="transmembrane region" description="Helical" evidence="11">
    <location>
        <begin position="143"/>
        <end position="164"/>
    </location>
</feature>
<sequence length="384" mass="42131">MIYWEQMNARPTPTGPAKLLHVHWPLVILICCVCGAGFLMLYSVAGGNLDRWARPQMMRFGLGIIAMLFIAMIHVDFWRRISIFAYLGGLALLLAVEFIGEVGMGAQRWIDLGPLRLQPSELMKVALVMVIAQYYAWLPQEKVSHPFWVAVPLVMTAIPVMLVLKQPDLGTSILMVAGAGVVMFLAGVSWWYFGTAIAAVATTVWAVFESRGQTWQLLNDYQYRRIDIFLDPSKDPLGAGYHITQAKIALGAGGLSGRGFMQGTQSRLDFLPEKHTDFIFTSLAEQFGFVGGLTLLGLYTAIIMFCLLSAFSNRDRFGALMTGGLTATFFFFFAVNMAMVMGLLPVVGVPLPLVSYGGSAMLVLLGAFGLIQSAHVHRPRGAYG</sequence>
<dbReference type="InterPro" id="IPR018365">
    <property type="entry name" value="Cell_cycle_FtsW-rel_CS"/>
</dbReference>
<evidence type="ECO:0000256" key="10">
    <source>
        <dbReference type="ARBA" id="ARBA00023316"/>
    </source>
</evidence>
<dbReference type="NCBIfam" id="TIGR02210">
    <property type="entry name" value="rodA_shape"/>
    <property type="match status" value="1"/>
</dbReference>
<feature type="transmembrane region" description="Helical" evidence="11">
    <location>
        <begin position="176"/>
        <end position="208"/>
    </location>
</feature>
<keyword evidence="11" id="KW-0997">Cell inner membrane</keyword>
<dbReference type="GO" id="GO:0009252">
    <property type="term" value="P:peptidoglycan biosynthetic process"/>
    <property type="evidence" value="ECO:0007669"/>
    <property type="project" value="UniProtKB-UniRule"/>
</dbReference>
<dbReference type="OrthoDB" id="9768187at2"/>
<dbReference type="PROSITE" id="PS00428">
    <property type="entry name" value="FTSW_RODA_SPOVE"/>
    <property type="match status" value="1"/>
</dbReference>
<keyword evidence="10 11" id="KW-0961">Cell wall biogenesis/degradation</keyword>
<dbReference type="PANTHER" id="PTHR30474:SF1">
    <property type="entry name" value="PEPTIDOGLYCAN GLYCOSYLTRANSFERASE MRDB"/>
    <property type="match status" value="1"/>
</dbReference>
<protein>
    <recommendedName>
        <fullName evidence="11">Peptidoglycan glycosyltransferase MrdB</fullName>
        <shortName evidence="11">PGT</shortName>
        <ecNumber evidence="11">2.4.99.28</ecNumber>
    </recommendedName>
    <alternativeName>
        <fullName evidence="11">Cell elongation protein RodA</fullName>
    </alternativeName>
    <alternativeName>
        <fullName evidence="11">Cell wall polymerase</fullName>
    </alternativeName>
    <alternativeName>
        <fullName evidence="11">Peptidoglycan polymerase</fullName>
        <shortName evidence="11">PG polymerase</shortName>
    </alternativeName>
</protein>
<keyword evidence="8 11" id="KW-1133">Transmembrane helix</keyword>
<dbReference type="GO" id="GO:0032153">
    <property type="term" value="C:cell division site"/>
    <property type="evidence" value="ECO:0007669"/>
    <property type="project" value="TreeGrafter"/>
</dbReference>
<feature type="transmembrane region" description="Helical" evidence="11">
    <location>
        <begin position="57"/>
        <end position="75"/>
    </location>
</feature>
<keyword evidence="5 11" id="KW-0812">Transmembrane</keyword>
<dbReference type="GO" id="GO:0008360">
    <property type="term" value="P:regulation of cell shape"/>
    <property type="evidence" value="ECO:0007669"/>
    <property type="project" value="UniProtKB-KW"/>
</dbReference>
<dbReference type="InterPro" id="IPR001182">
    <property type="entry name" value="FtsW/RodA"/>
</dbReference>
<dbReference type="UniPathway" id="UPA00219"/>
<comment type="catalytic activity">
    <reaction evidence="11">
        <text>[GlcNAc-(1-&gt;4)-Mur2Ac(oyl-L-Ala-gamma-D-Glu-L-Lys-D-Ala-D-Ala)](n)-di-trans,octa-cis-undecaprenyl diphosphate + beta-D-GlcNAc-(1-&gt;4)-Mur2Ac(oyl-L-Ala-gamma-D-Glu-L-Lys-D-Ala-D-Ala)-di-trans,octa-cis-undecaprenyl diphosphate = [GlcNAc-(1-&gt;4)-Mur2Ac(oyl-L-Ala-gamma-D-Glu-L-Lys-D-Ala-D-Ala)](n+1)-di-trans,octa-cis-undecaprenyl diphosphate + di-trans,octa-cis-undecaprenyl diphosphate + H(+)</text>
        <dbReference type="Rhea" id="RHEA:23708"/>
        <dbReference type="Rhea" id="RHEA-COMP:9602"/>
        <dbReference type="Rhea" id="RHEA-COMP:9603"/>
        <dbReference type="ChEBI" id="CHEBI:15378"/>
        <dbReference type="ChEBI" id="CHEBI:58405"/>
        <dbReference type="ChEBI" id="CHEBI:60033"/>
        <dbReference type="ChEBI" id="CHEBI:78435"/>
        <dbReference type="EC" id="2.4.99.28"/>
    </reaction>
</comment>
<dbReference type="Pfam" id="PF01098">
    <property type="entry name" value="FTSW_RODA_SPOVE"/>
    <property type="match status" value="1"/>
</dbReference>
<reference evidence="13" key="1">
    <citation type="submission" date="2017-09" db="EMBL/GenBank/DDBJ databases">
        <authorList>
            <person name="Varghese N."/>
            <person name="Submissions S."/>
        </authorList>
    </citation>
    <scope>NUCLEOTIDE SEQUENCE [LARGE SCALE GENOMIC DNA]</scope>
    <source>
        <strain evidence="13">C7</strain>
    </source>
</reference>
<dbReference type="PANTHER" id="PTHR30474">
    <property type="entry name" value="CELL CYCLE PROTEIN"/>
    <property type="match status" value="1"/>
</dbReference>
<evidence type="ECO:0000256" key="4">
    <source>
        <dbReference type="ARBA" id="ARBA00022679"/>
    </source>
</evidence>
<comment type="subcellular location">
    <subcellularLocation>
        <location evidence="11">Cell inner membrane</location>
        <topology evidence="11">Multi-pass membrane protein</topology>
    </subcellularLocation>
    <subcellularLocation>
        <location evidence="1">Membrane</location>
        <topology evidence="1">Multi-pass membrane protein</topology>
    </subcellularLocation>
</comment>